<dbReference type="PROSITE" id="PS50832">
    <property type="entry name" value="S1_IF1_TYPE"/>
    <property type="match status" value="1"/>
</dbReference>
<reference evidence="10" key="1">
    <citation type="submission" date="2023-08" db="EMBL/GenBank/DDBJ databases">
        <authorList>
            <person name="Audoor S."/>
            <person name="Bilcke G."/>
        </authorList>
    </citation>
    <scope>NUCLEOTIDE SEQUENCE</scope>
</reference>
<evidence type="ECO:0000256" key="7">
    <source>
        <dbReference type="PROSITE-ProRule" id="PRU00181"/>
    </source>
</evidence>
<evidence type="ECO:0000256" key="3">
    <source>
        <dbReference type="ARBA" id="ARBA00011599"/>
    </source>
</evidence>
<dbReference type="InterPro" id="IPR004368">
    <property type="entry name" value="TIF_IF1"/>
</dbReference>
<keyword evidence="11" id="KW-1185">Reference proteome</keyword>
<dbReference type="PANTHER" id="PTHR33370">
    <property type="entry name" value="TRANSLATION INITIATION FACTOR IF-1, CHLOROPLASTIC"/>
    <property type="match status" value="1"/>
</dbReference>
<gene>
    <name evidence="10" type="ORF">CYCCA115_LOCUS2596</name>
</gene>
<comment type="caution">
    <text evidence="10">The sequence shown here is derived from an EMBL/GenBank/DDBJ whole genome shotgun (WGS) entry which is preliminary data.</text>
</comment>
<dbReference type="EMBL" id="CAKOGP040000191">
    <property type="protein sequence ID" value="CAJ1931898.1"/>
    <property type="molecule type" value="Genomic_DNA"/>
</dbReference>
<dbReference type="GO" id="GO:0005829">
    <property type="term" value="C:cytosol"/>
    <property type="evidence" value="ECO:0007669"/>
    <property type="project" value="TreeGrafter"/>
</dbReference>
<evidence type="ECO:0000256" key="8">
    <source>
        <dbReference type="SAM" id="SignalP"/>
    </source>
</evidence>
<dbReference type="Pfam" id="PF01176">
    <property type="entry name" value="eIF-1a"/>
    <property type="match status" value="1"/>
</dbReference>
<comment type="function">
    <text evidence="1">One of the essential components for the initiation of protein synthesis. Stabilizes the binding of IF-2 and IF-3 on the 30S subunit to which N-formylmethionyl-tRNA(fMet) subsequently binds. Helps modulate mRNA selection, yielding the 30S pre-initiation complex (PIC). Upon addition of the 50S ribosomal subunit IF-1, IF-2 and IF-3 are released leaving the mature 70S translation initiation complex.</text>
</comment>
<dbReference type="HAMAP" id="MF_00075">
    <property type="entry name" value="IF_1"/>
    <property type="match status" value="1"/>
</dbReference>
<dbReference type="Gene3D" id="2.40.50.140">
    <property type="entry name" value="Nucleic acid-binding proteins"/>
    <property type="match status" value="1"/>
</dbReference>
<feature type="domain" description="S1-like" evidence="9">
    <location>
        <begin position="64"/>
        <end position="143"/>
    </location>
</feature>
<sequence length="144" mass="15948">MMKSLFMILLALFCATQTNAFAPASSPLNTRVLNTVTSSQTSPTVLFGKKEARAKGNDRKNKTERVRKTKDDVIEIEATVVDSLPNAMFRCAIIDAPETQPPVLATISGKIRKNFVKILVGDKVLVELSPYDLTKGRITFRYRG</sequence>
<dbReference type="GO" id="GO:0003743">
    <property type="term" value="F:translation initiation factor activity"/>
    <property type="evidence" value="ECO:0007669"/>
    <property type="project" value="UniProtKB-UniRule"/>
</dbReference>
<dbReference type="PANTHER" id="PTHR33370:SF1">
    <property type="entry name" value="TRANSLATION INITIATION FACTOR IF-1, CHLOROPLASTIC"/>
    <property type="match status" value="1"/>
</dbReference>
<dbReference type="SUPFAM" id="SSF50249">
    <property type="entry name" value="Nucleic acid-binding proteins"/>
    <property type="match status" value="1"/>
</dbReference>
<dbReference type="InterPro" id="IPR012340">
    <property type="entry name" value="NA-bd_OB-fold"/>
</dbReference>
<protein>
    <recommendedName>
        <fullName evidence="6">Translation initiation factor IF-1, chloroplastic</fullName>
    </recommendedName>
</protein>
<proteinExistence type="inferred from homology"/>
<keyword evidence="8" id="KW-0732">Signal</keyword>
<evidence type="ECO:0000313" key="10">
    <source>
        <dbReference type="EMBL" id="CAJ1931898.1"/>
    </source>
</evidence>
<comment type="subunit">
    <text evidence="3">Component of the 30S ribosomal translation pre-initiation complex which assembles on the 30S ribosome in the order IF-2 and IF-3, IF-1 and N-formylmethionyl-tRNA(fMet); mRNA recruitment can occur at any time during PIC assembly.</text>
</comment>
<evidence type="ECO:0000313" key="11">
    <source>
        <dbReference type="Proteomes" id="UP001295423"/>
    </source>
</evidence>
<keyword evidence="4 7" id="KW-0396">Initiation factor</keyword>
<dbReference type="GO" id="GO:0003723">
    <property type="term" value="F:RNA binding"/>
    <property type="evidence" value="ECO:0007669"/>
    <property type="project" value="InterPro"/>
</dbReference>
<dbReference type="GO" id="GO:0043022">
    <property type="term" value="F:ribosome binding"/>
    <property type="evidence" value="ECO:0007669"/>
    <property type="project" value="TreeGrafter"/>
</dbReference>
<dbReference type="AlphaFoldDB" id="A0AAD2CE96"/>
<evidence type="ECO:0000256" key="4">
    <source>
        <dbReference type="ARBA" id="ARBA00022540"/>
    </source>
</evidence>
<evidence type="ECO:0000256" key="1">
    <source>
        <dbReference type="ARBA" id="ARBA00003935"/>
    </source>
</evidence>
<evidence type="ECO:0000259" key="9">
    <source>
        <dbReference type="PROSITE" id="PS50832"/>
    </source>
</evidence>
<comment type="similarity">
    <text evidence="2">Belongs to the IF-1 family.</text>
</comment>
<keyword evidence="5 7" id="KW-0648">Protein biosynthesis</keyword>
<evidence type="ECO:0000256" key="2">
    <source>
        <dbReference type="ARBA" id="ARBA00010939"/>
    </source>
</evidence>
<dbReference type="Proteomes" id="UP001295423">
    <property type="component" value="Unassembled WGS sequence"/>
</dbReference>
<name>A0AAD2CE96_9STRA</name>
<accession>A0AAD2CE96</accession>
<feature type="signal peptide" evidence="8">
    <location>
        <begin position="1"/>
        <end position="20"/>
    </location>
</feature>
<feature type="chain" id="PRO_5042289979" description="Translation initiation factor IF-1, chloroplastic" evidence="8">
    <location>
        <begin position="21"/>
        <end position="144"/>
    </location>
</feature>
<dbReference type="FunFam" id="2.40.50.140:FF:000002">
    <property type="entry name" value="Translation initiation factor IF-1"/>
    <property type="match status" value="1"/>
</dbReference>
<dbReference type="InterPro" id="IPR006196">
    <property type="entry name" value="RNA-binding_domain_S1_IF1"/>
</dbReference>
<dbReference type="CDD" id="cd04451">
    <property type="entry name" value="S1_IF1"/>
    <property type="match status" value="1"/>
</dbReference>
<organism evidence="10 11">
    <name type="scientific">Cylindrotheca closterium</name>
    <dbReference type="NCBI Taxonomy" id="2856"/>
    <lineage>
        <taxon>Eukaryota</taxon>
        <taxon>Sar</taxon>
        <taxon>Stramenopiles</taxon>
        <taxon>Ochrophyta</taxon>
        <taxon>Bacillariophyta</taxon>
        <taxon>Bacillariophyceae</taxon>
        <taxon>Bacillariophycidae</taxon>
        <taxon>Bacillariales</taxon>
        <taxon>Bacillariaceae</taxon>
        <taxon>Cylindrotheca</taxon>
    </lineage>
</organism>
<evidence type="ECO:0000256" key="5">
    <source>
        <dbReference type="ARBA" id="ARBA00022917"/>
    </source>
</evidence>
<evidence type="ECO:0000256" key="6">
    <source>
        <dbReference type="ARBA" id="ARBA00068272"/>
    </source>
</evidence>
<dbReference type="NCBIfam" id="TIGR00008">
    <property type="entry name" value="infA"/>
    <property type="match status" value="1"/>
</dbReference>